<accession>A0A6J6IJ24</accession>
<organism evidence="3">
    <name type="scientific">freshwater metagenome</name>
    <dbReference type="NCBI Taxonomy" id="449393"/>
    <lineage>
        <taxon>unclassified sequences</taxon>
        <taxon>metagenomes</taxon>
        <taxon>ecological metagenomes</taxon>
    </lineage>
</organism>
<feature type="domain" description="Nudix hydrolase" evidence="2">
    <location>
        <begin position="54"/>
        <end position="189"/>
    </location>
</feature>
<dbReference type="EMBL" id="CAEZVF010000121">
    <property type="protein sequence ID" value="CAB4624419.1"/>
    <property type="molecule type" value="Genomic_DNA"/>
</dbReference>
<gene>
    <name evidence="3" type="ORF">UFOPK1939_00817</name>
</gene>
<reference evidence="3" key="1">
    <citation type="submission" date="2020-05" db="EMBL/GenBank/DDBJ databases">
        <authorList>
            <person name="Chiriac C."/>
            <person name="Salcher M."/>
            <person name="Ghai R."/>
            <person name="Kavagutti S V."/>
        </authorList>
    </citation>
    <scope>NUCLEOTIDE SEQUENCE</scope>
</reference>
<dbReference type="SUPFAM" id="SSF55811">
    <property type="entry name" value="Nudix"/>
    <property type="match status" value="1"/>
</dbReference>
<sequence>MTTYVPVRDVGLLHDRPGDSTVTASQVSFSGHVWNVVTDDVVLSSGGMVQRDVVRHPGAVAVIALDDDDHVVLVEQYRHPMMARMWEAPAGLRDVDGEPALVTAQRELAEEAGLQAERWTPLLELALTPGGSDEVISVFLAENLSACEIADFVPEGEEADIVVGLFPLHAVIEAVLAGRIRNATLACAVLAVGLRNQH</sequence>
<dbReference type="InterPro" id="IPR015797">
    <property type="entry name" value="NUDIX_hydrolase-like_dom_sf"/>
</dbReference>
<evidence type="ECO:0000313" key="3">
    <source>
        <dbReference type="EMBL" id="CAB4624419.1"/>
    </source>
</evidence>
<dbReference type="CDD" id="cd24158">
    <property type="entry name" value="NUDIX_ADPRase_Rv1700"/>
    <property type="match status" value="1"/>
</dbReference>
<name>A0A6J6IJ24_9ZZZZ</name>
<dbReference type="Gene3D" id="3.90.79.10">
    <property type="entry name" value="Nucleoside Triphosphate Pyrophosphohydrolase"/>
    <property type="match status" value="1"/>
</dbReference>
<keyword evidence="1" id="KW-0378">Hydrolase</keyword>
<dbReference type="GO" id="GO:0016787">
    <property type="term" value="F:hydrolase activity"/>
    <property type="evidence" value="ECO:0007669"/>
    <property type="project" value="UniProtKB-KW"/>
</dbReference>
<dbReference type="GO" id="GO:0006753">
    <property type="term" value="P:nucleoside phosphate metabolic process"/>
    <property type="evidence" value="ECO:0007669"/>
    <property type="project" value="TreeGrafter"/>
</dbReference>
<dbReference type="PANTHER" id="PTHR11839">
    <property type="entry name" value="UDP/ADP-SUGAR PYROPHOSPHATASE"/>
    <property type="match status" value="1"/>
</dbReference>
<dbReference type="AlphaFoldDB" id="A0A6J6IJ24"/>
<protein>
    <submittedName>
        <fullName evidence="3">Unannotated protein</fullName>
    </submittedName>
</protein>
<dbReference type="PANTHER" id="PTHR11839:SF31">
    <property type="entry name" value="ADP-RIBOSE PYROPHOSPHATASE"/>
    <property type="match status" value="1"/>
</dbReference>
<proteinExistence type="predicted"/>
<dbReference type="PROSITE" id="PS51462">
    <property type="entry name" value="NUDIX"/>
    <property type="match status" value="1"/>
</dbReference>
<evidence type="ECO:0000259" key="2">
    <source>
        <dbReference type="PROSITE" id="PS51462"/>
    </source>
</evidence>
<dbReference type="GO" id="GO:0019693">
    <property type="term" value="P:ribose phosphate metabolic process"/>
    <property type="evidence" value="ECO:0007669"/>
    <property type="project" value="TreeGrafter"/>
</dbReference>
<dbReference type="InterPro" id="IPR000086">
    <property type="entry name" value="NUDIX_hydrolase_dom"/>
</dbReference>
<dbReference type="Pfam" id="PF00293">
    <property type="entry name" value="NUDIX"/>
    <property type="match status" value="1"/>
</dbReference>
<evidence type="ECO:0000256" key="1">
    <source>
        <dbReference type="ARBA" id="ARBA00022801"/>
    </source>
</evidence>
<dbReference type="GO" id="GO:0005829">
    <property type="term" value="C:cytosol"/>
    <property type="evidence" value="ECO:0007669"/>
    <property type="project" value="TreeGrafter"/>
</dbReference>